<keyword evidence="4" id="KW-0687">Ribonucleoprotein</keyword>
<evidence type="ECO:0000256" key="1">
    <source>
        <dbReference type="ARBA" id="ARBA00004427"/>
    </source>
</evidence>
<accession>A0A8C0ARG5</accession>
<evidence type="ECO:0000256" key="5">
    <source>
        <dbReference type="ARBA" id="ARBA00035161"/>
    </source>
</evidence>
<protein>
    <recommendedName>
        <fullName evidence="5">Small ribosomal subunit protein uS12</fullName>
    </recommendedName>
    <alternativeName>
        <fullName evidence="6">40S ribosomal protein S23</fullName>
    </alternativeName>
</protein>
<keyword evidence="3" id="KW-0689">Ribosomal protein</keyword>
<feature type="region of interest" description="Disordered" evidence="7">
    <location>
        <begin position="1"/>
        <end position="27"/>
    </location>
</feature>
<comment type="subcellular location">
    <subcellularLocation>
        <location evidence="1">Rough endoplasmic reticulum</location>
    </subcellularLocation>
</comment>
<dbReference type="Pfam" id="PF00164">
    <property type="entry name" value="Ribosom_S12_S23"/>
    <property type="match status" value="1"/>
</dbReference>
<dbReference type="InterPro" id="IPR006032">
    <property type="entry name" value="Ribosomal_uS12"/>
</dbReference>
<reference evidence="8" key="2">
    <citation type="submission" date="2025-09" db="UniProtKB">
        <authorList>
            <consortium name="Ensembl"/>
        </authorList>
    </citation>
    <scope>IDENTIFICATION</scope>
</reference>
<evidence type="ECO:0000256" key="3">
    <source>
        <dbReference type="ARBA" id="ARBA00022980"/>
    </source>
</evidence>
<dbReference type="GO" id="GO:0022626">
    <property type="term" value="C:cytosolic ribosome"/>
    <property type="evidence" value="ECO:0007669"/>
    <property type="project" value="UniProtKB-ARBA"/>
</dbReference>
<feature type="compositionally biased region" description="Basic residues" evidence="7">
    <location>
        <begin position="1"/>
        <end position="10"/>
    </location>
</feature>
<dbReference type="FunFam" id="2.40.50.140:FF:000007">
    <property type="entry name" value="40S ribosomal protein S23"/>
    <property type="match status" value="1"/>
</dbReference>
<evidence type="ECO:0000313" key="9">
    <source>
        <dbReference type="Proteomes" id="UP000694555"/>
    </source>
</evidence>
<evidence type="ECO:0000256" key="6">
    <source>
        <dbReference type="ARBA" id="ARBA00035463"/>
    </source>
</evidence>
<sequence>RGARDRLRRGRFGDRDTSMPGTLSAGGWQGLTGGLPHARKLLLGGWVAPLSNRPAEAKQPNSPIRQSVSIQLIQNGGRVAALTPNRGCLNFIGENDKVLLAGFGRKGHPAGNIHGVQGCQSSQCFPVDLVQEQEGETEILSSFCAS</sequence>
<evidence type="ECO:0000313" key="8">
    <source>
        <dbReference type="Ensembl" id="ENSBJAP00000006052.1"/>
    </source>
</evidence>
<dbReference type="PANTHER" id="PTHR11652">
    <property type="entry name" value="30S RIBOSOMAL PROTEIN S12 FAMILY MEMBER"/>
    <property type="match status" value="1"/>
</dbReference>
<evidence type="ECO:0000256" key="4">
    <source>
        <dbReference type="ARBA" id="ARBA00023274"/>
    </source>
</evidence>
<evidence type="ECO:0000256" key="2">
    <source>
        <dbReference type="ARBA" id="ARBA00005657"/>
    </source>
</evidence>
<dbReference type="InterPro" id="IPR012340">
    <property type="entry name" value="NA-bd_OB-fold"/>
</dbReference>
<comment type="similarity">
    <text evidence="2">Belongs to the universal ribosomal protein uS12 family.</text>
</comment>
<dbReference type="SUPFAM" id="SSF50249">
    <property type="entry name" value="Nucleic acid-binding proteins"/>
    <property type="match status" value="1"/>
</dbReference>
<dbReference type="GO" id="GO:0006412">
    <property type="term" value="P:translation"/>
    <property type="evidence" value="ECO:0007669"/>
    <property type="project" value="InterPro"/>
</dbReference>
<reference evidence="8" key="1">
    <citation type="submission" date="2025-08" db="UniProtKB">
        <authorList>
            <consortium name="Ensembl"/>
        </authorList>
    </citation>
    <scope>IDENTIFICATION</scope>
</reference>
<dbReference type="AlphaFoldDB" id="A0A8C0ARG5"/>
<dbReference type="Proteomes" id="UP000694555">
    <property type="component" value="Unplaced"/>
</dbReference>
<dbReference type="GO" id="GO:0005791">
    <property type="term" value="C:rough endoplasmic reticulum"/>
    <property type="evidence" value="ECO:0007669"/>
    <property type="project" value="UniProtKB-SubCell"/>
</dbReference>
<dbReference type="GO" id="GO:1990904">
    <property type="term" value="C:ribonucleoprotein complex"/>
    <property type="evidence" value="ECO:0007669"/>
    <property type="project" value="UniProtKB-KW"/>
</dbReference>
<dbReference type="GO" id="GO:0003735">
    <property type="term" value="F:structural constituent of ribosome"/>
    <property type="evidence" value="ECO:0007669"/>
    <property type="project" value="InterPro"/>
</dbReference>
<evidence type="ECO:0000256" key="7">
    <source>
        <dbReference type="SAM" id="MobiDB-lite"/>
    </source>
</evidence>
<dbReference type="Ensembl" id="ENSBJAT00000006228.1">
    <property type="protein sequence ID" value="ENSBJAP00000006052.1"/>
    <property type="gene ID" value="ENSBJAG00000004347.1"/>
</dbReference>
<name>A0A8C0ARG5_9AVES</name>
<proteinExistence type="inferred from homology"/>
<organism evidence="8 9">
    <name type="scientific">Buteo japonicus</name>
    <dbReference type="NCBI Taxonomy" id="224669"/>
    <lineage>
        <taxon>Eukaryota</taxon>
        <taxon>Metazoa</taxon>
        <taxon>Chordata</taxon>
        <taxon>Craniata</taxon>
        <taxon>Vertebrata</taxon>
        <taxon>Euteleostomi</taxon>
        <taxon>Archelosauria</taxon>
        <taxon>Archosauria</taxon>
        <taxon>Dinosauria</taxon>
        <taxon>Saurischia</taxon>
        <taxon>Theropoda</taxon>
        <taxon>Coelurosauria</taxon>
        <taxon>Aves</taxon>
        <taxon>Neognathae</taxon>
        <taxon>Neoaves</taxon>
        <taxon>Telluraves</taxon>
        <taxon>Accipitrimorphae</taxon>
        <taxon>Accipitriformes</taxon>
        <taxon>Accipitridae</taxon>
        <taxon>Accipitrinae</taxon>
        <taxon>Buteo</taxon>
    </lineage>
</organism>
<dbReference type="Gene3D" id="2.40.50.140">
    <property type="entry name" value="Nucleic acid-binding proteins"/>
    <property type="match status" value="1"/>
</dbReference>
<keyword evidence="9" id="KW-1185">Reference proteome</keyword>